<organism evidence="7 8">
    <name type="scientific">Phytohabitans aurantiacus</name>
    <dbReference type="NCBI Taxonomy" id="3016789"/>
    <lineage>
        <taxon>Bacteria</taxon>
        <taxon>Bacillati</taxon>
        <taxon>Actinomycetota</taxon>
        <taxon>Actinomycetes</taxon>
        <taxon>Micromonosporales</taxon>
        <taxon>Micromonosporaceae</taxon>
    </lineage>
</organism>
<keyword evidence="8" id="KW-1185">Reference proteome</keyword>
<dbReference type="Gene3D" id="1.10.1740.10">
    <property type="match status" value="1"/>
</dbReference>
<keyword evidence="3" id="KW-0731">Sigma factor</keyword>
<dbReference type="InterPro" id="IPR036388">
    <property type="entry name" value="WH-like_DNA-bd_sf"/>
</dbReference>
<gene>
    <name evidence="7" type="ORF">Pa4123_11740</name>
</gene>
<dbReference type="Pfam" id="PF04542">
    <property type="entry name" value="Sigma70_r2"/>
    <property type="match status" value="1"/>
</dbReference>
<dbReference type="InterPro" id="IPR013325">
    <property type="entry name" value="RNA_pol_sigma_r2"/>
</dbReference>
<dbReference type="SUPFAM" id="SSF88659">
    <property type="entry name" value="Sigma3 and sigma4 domains of RNA polymerase sigma factors"/>
    <property type="match status" value="1"/>
</dbReference>
<dbReference type="InterPro" id="IPR007627">
    <property type="entry name" value="RNA_pol_sigma70_r2"/>
</dbReference>
<dbReference type="Gene3D" id="1.10.10.10">
    <property type="entry name" value="Winged helix-like DNA-binding domain superfamily/Winged helix DNA-binding domain"/>
    <property type="match status" value="1"/>
</dbReference>
<dbReference type="InterPro" id="IPR039425">
    <property type="entry name" value="RNA_pol_sigma-70-like"/>
</dbReference>
<dbReference type="InterPro" id="IPR014284">
    <property type="entry name" value="RNA_pol_sigma-70_dom"/>
</dbReference>
<dbReference type="NCBIfam" id="TIGR02937">
    <property type="entry name" value="sigma70-ECF"/>
    <property type="match status" value="1"/>
</dbReference>
<dbReference type="InterPro" id="IPR013249">
    <property type="entry name" value="RNA_pol_sigma70_r4_t2"/>
</dbReference>
<keyword evidence="4" id="KW-0804">Transcription</keyword>
<evidence type="ECO:0000256" key="2">
    <source>
        <dbReference type="ARBA" id="ARBA00023015"/>
    </source>
</evidence>
<dbReference type="PANTHER" id="PTHR43133">
    <property type="entry name" value="RNA POLYMERASE ECF-TYPE SIGMA FACTO"/>
    <property type="match status" value="1"/>
</dbReference>
<evidence type="ECO:0000256" key="1">
    <source>
        <dbReference type="ARBA" id="ARBA00010641"/>
    </source>
</evidence>
<sequence length="201" mass="21995">MDVLEADLHAARDLNALVVAAQRGDESAFQTVYRTLQPVLLRYLRVLVNDDAEDVASEAWLQIARDLGRFRGDWDKFRGWAVTIARHRAMDHLRSARRRPSVAAPAEHFAELTSDHDTAAEALDSVATGDAVALIAQLPRDQAEAVLLRAVLGLDAQAAGRVLGKRSGAVRTATYRGLKRLAELLGPDVTENEPPTLKEVT</sequence>
<dbReference type="Pfam" id="PF08281">
    <property type="entry name" value="Sigma70_r4_2"/>
    <property type="match status" value="1"/>
</dbReference>
<accession>A0ABQ5QPL5</accession>
<comment type="caution">
    <text evidence="7">The sequence shown here is derived from an EMBL/GenBank/DDBJ whole genome shotgun (WGS) entry which is preliminary data.</text>
</comment>
<evidence type="ECO:0000256" key="4">
    <source>
        <dbReference type="ARBA" id="ARBA00023163"/>
    </source>
</evidence>
<keyword evidence="2" id="KW-0805">Transcription regulation</keyword>
<keyword evidence="7" id="KW-0240">DNA-directed RNA polymerase</keyword>
<reference evidence="7" key="1">
    <citation type="submission" date="2022-12" db="EMBL/GenBank/DDBJ databases">
        <title>New Phytohabitans aurantiacus sp. RD004123 nov., an actinomycete isolated from soil.</title>
        <authorList>
            <person name="Triningsih D.W."/>
            <person name="Harunari E."/>
            <person name="Igarashi Y."/>
        </authorList>
    </citation>
    <scope>NUCLEOTIDE SEQUENCE</scope>
    <source>
        <strain evidence="7">RD004123</strain>
    </source>
</reference>
<evidence type="ECO:0000259" key="5">
    <source>
        <dbReference type="Pfam" id="PF04542"/>
    </source>
</evidence>
<evidence type="ECO:0000256" key="3">
    <source>
        <dbReference type="ARBA" id="ARBA00023082"/>
    </source>
</evidence>
<dbReference type="Proteomes" id="UP001144280">
    <property type="component" value="Unassembled WGS sequence"/>
</dbReference>
<proteinExistence type="inferred from homology"/>
<dbReference type="RefSeq" id="WP_281892982.1">
    <property type="nucleotide sequence ID" value="NZ_BSDI01000004.1"/>
</dbReference>
<feature type="domain" description="RNA polymerase sigma-70 region 2" evidence="5">
    <location>
        <begin position="33"/>
        <end position="99"/>
    </location>
</feature>
<feature type="domain" description="RNA polymerase sigma factor 70 region 4 type 2" evidence="6">
    <location>
        <begin position="133"/>
        <end position="181"/>
    </location>
</feature>
<dbReference type="SUPFAM" id="SSF88946">
    <property type="entry name" value="Sigma2 domain of RNA polymerase sigma factors"/>
    <property type="match status" value="1"/>
</dbReference>
<evidence type="ECO:0000313" key="7">
    <source>
        <dbReference type="EMBL" id="GLH95902.1"/>
    </source>
</evidence>
<dbReference type="PANTHER" id="PTHR43133:SF66">
    <property type="entry name" value="ECF RNA POLYMERASE SIGMA FACTOR SIGK"/>
    <property type="match status" value="1"/>
</dbReference>
<evidence type="ECO:0000313" key="8">
    <source>
        <dbReference type="Proteomes" id="UP001144280"/>
    </source>
</evidence>
<evidence type="ECO:0000259" key="6">
    <source>
        <dbReference type="Pfam" id="PF08281"/>
    </source>
</evidence>
<name>A0ABQ5QPL5_9ACTN</name>
<dbReference type="InterPro" id="IPR013324">
    <property type="entry name" value="RNA_pol_sigma_r3/r4-like"/>
</dbReference>
<protein>
    <submittedName>
        <fullName evidence="7">DNA-directed RNA polymerase sigma-70 factor</fullName>
    </submittedName>
</protein>
<dbReference type="EMBL" id="BSDI01000004">
    <property type="protein sequence ID" value="GLH95902.1"/>
    <property type="molecule type" value="Genomic_DNA"/>
</dbReference>
<dbReference type="GO" id="GO:0000428">
    <property type="term" value="C:DNA-directed RNA polymerase complex"/>
    <property type="evidence" value="ECO:0007669"/>
    <property type="project" value="UniProtKB-KW"/>
</dbReference>
<comment type="similarity">
    <text evidence="1">Belongs to the sigma-70 factor family. ECF subfamily.</text>
</comment>